<dbReference type="Pfam" id="PF01061">
    <property type="entry name" value="ABC2_membrane"/>
    <property type="match status" value="1"/>
</dbReference>
<dbReference type="AlphaFoldDB" id="A0A1H1FXL9"/>
<evidence type="ECO:0000259" key="7">
    <source>
        <dbReference type="PROSITE" id="PS51012"/>
    </source>
</evidence>
<dbReference type="InterPro" id="IPR013525">
    <property type="entry name" value="ABC2_TM"/>
</dbReference>
<keyword evidence="6" id="KW-1003">Cell membrane</keyword>
<evidence type="ECO:0000256" key="4">
    <source>
        <dbReference type="ARBA" id="ARBA00023136"/>
    </source>
</evidence>
<keyword evidence="5" id="KW-0046">Antibiotic resistance</keyword>
<evidence type="ECO:0000256" key="6">
    <source>
        <dbReference type="RuleBase" id="RU361157"/>
    </source>
</evidence>
<dbReference type="Proteomes" id="UP000199301">
    <property type="component" value="Unassembled WGS sequence"/>
</dbReference>
<evidence type="ECO:0000256" key="2">
    <source>
        <dbReference type="ARBA" id="ARBA00022692"/>
    </source>
</evidence>
<dbReference type="OrthoDB" id="9255971at2"/>
<name>A0A1H1FXL9_9ACTN</name>
<protein>
    <recommendedName>
        <fullName evidence="6">Transport permease protein</fullName>
    </recommendedName>
</protein>
<reference evidence="9" key="1">
    <citation type="submission" date="2016-10" db="EMBL/GenBank/DDBJ databases">
        <authorList>
            <person name="Varghese N."/>
            <person name="Submissions S."/>
        </authorList>
    </citation>
    <scope>NUCLEOTIDE SEQUENCE [LARGE SCALE GENOMIC DNA]</scope>
    <source>
        <strain evidence="9">DSM 45459</strain>
    </source>
</reference>
<organism evidence="8 9">
    <name type="scientific">Actinopolyspora saharensis</name>
    <dbReference type="NCBI Taxonomy" id="995062"/>
    <lineage>
        <taxon>Bacteria</taxon>
        <taxon>Bacillati</taxon>
        <taxon>Actinomycetota</taxon>
        <taxon>Actinomycetes</taxon>
        <taxon>Actinopolysporales</taxon>
        <taxon>Actinopolysporaceae</taxon>
        <taxon>Actinopolyspora</taxon>
    </lineage>
</organism>
<keyword evidence="4 6" id="KW-0472">Membrane</keyword>
<dbReference type="PIRSF" id="PIRSF006648">
    <property type="entry name" value="DrrB"/>
    <property type="match status" value="1"/>
</dbReference>
<dbReference type="GO" id="GO:0140359">
    <property type="term" value="F:ABC-type transporter activity"/>
    <property type="evidence" value="ECO:0007669"/>
    <property type="project" value="InterPro"/>
</dbReference>
<evidence type="ECO:0000256" key="3">
    <source>
        <dbReference type="ARBA" id="ARBA00022989"/>
    </source>
</evidence>
<dbReference type="EMBL" id="FNKO01000002">
    <property type="protein sequence ID" value="SDR05707.1"/>
    <property type="molecule type" value="Genomic_DNA"/>
</dbReference>
<keyword evidence="9" id="KW-1185">Reference proteome</keyword>
<sequence>MELLLDTRLIFGRYLRQLMRNKTALLFGVLQPLLYLGFFGPLLTRMPGSGALYDGQGVWQGFVPGMLVMLGLFGSAFAGFGLIGELRLGVVERMRVTPASRLALLMGRVGTDVLRVELQAVLLLLAAFGFGLRAPVLGILISLGLLGMISGCIASLSYAVALLTREENSFAPLLNAVLLPLVLLSGILLPMSLAPGWLNALAHLSPFLYVVNGLRDAFAGDYGSPAMLVGLLVTFVFTAVSLTVGALTFRRENA</sequence>
<keyword evidence="3 6" id="KW-1133">Transmembrane helix</keyword>
<feature type="transmembrane region" description="Helical" evidence="6">
    <location>
        <begin position="62"/>
        <end position="84"/>
    </location>
</feature>
<feature type="transmembrane region" description="Helical" evidence="6">
    <location>
        <begin position="173"/>
        <end position="198"/>
    </location>
</feature>
<proteinExistence type="inferred from homology"/>
<evidence type="ECO:0000313" key="8">
    <source>
        <dbReference type="EMBL" id="SDR05707.1"/>
    </source>
</evidence>
<feature type="transmembrane region" description="Helical" evidence="6">
    <location>
        <begin position="23"/>
        <end position="42"/>
    </location>
</feature>
<keyword evidence="2 6" id="KW-0812">Transmembrane</keyword>
<comment type="similarity">
    <text evidence="6">Belongs to the ABC-2 integral membrane protein family.</text>
</comment>
<evidence type="ECO:0000256" key="5">
    <source>
        <dbReference type="ARBA" id="ARBA00023251"/>
    </source>
</evidence>
<dbReference type="GO" id="GO:0046677">
    <property type="term" value="P:response to antibiotic"/>
    <property type="evidence" value="ECO:0007669"/>
    <property type="project" value="UniProtKB-KW"/>
</dbReference>
<keyword evidence="6" id="KW-0813">Transport</keyword>
<feature type="transmembrane region" description="Helical" evidence="6">
    <location>
        <begin position="136"/>
        <end position="161"/>
    </location>
</feature>
<comment type="subcellular location">
    <subcellularLocation>
        <location evidence="6">Cell membrane</location>
        <topology evidence="6">Multi-pass membrane protein</topology>
    </subcellularLocation>
    <subcellularLocation>
        <location evidence="1">Membrane</location>
        <topology evidence="1">Multi-pass membrane protein</topology>
    </subcellularLocation>
</comment>
<gene>
    <name evidence="8" type="ORF">SAMN04489718_3301</name>
</gene>
<feature type="transmembrane region" description="Helical" evidence="6">
    <location>
        <begin position="105"/>
        <end position="130"/>
    </location>
</feature>
<dbReference type="RefSeq" id="WP_092525319.1">
    <property type="nucleotide sequence ID" value="NZ_FNKO01000002.1"/>
</dbReference>
<dbReference type="PROSITE" id="PS51012">
    <property type="entry name" value="ABC_TM2"/>
    <property type="match status" value="1"/>
</dbReference>
<feature type="transmembrane region" description="Helical" evidence="6">
    <location>
        <begin position="226"/>
        <end position="249"/>
    </location>
</feature>
<dbReference type="InterPro" id="IPR051784">
    <property type="entry name" value="Nod_factor_ABC_transporter"/>
</dbReference>
<dbReference type="InterPro" id="IPR047817">
    <property type="entry name" value="ABC2_TM_bact-type"/>
</dbReference>
<dbReference type="GO" id="GO:0043190">
    <property type="term" value="C:ATP-binding cassette (ABC) transporter complex"/>
    <property type="evidence" value="ECO:0007669"/>
    <property type="project" value="InterPro"/>
</dbReference>
<accession>A0A1H1FXL9</accession>
<dbReference type="STRING" id="995062.SAMN04489718_3301"/>
<evidence type="ECO:0000256" key="1">
    <source>
        <dbReference type="ARBA" id="ARBA00004141"/>
    </source>
</evidence>
<evidence type="ECO:0000313" key="9">
    <source>
        <dbReference type="Proteomes" id="UP000199301"/>
    </source>
</evidence>
<dbReference type="InterPro" id="IPR000412">
    <property type="entry name" value="ABC_2_transport"/>
</dbReference>
<feature type="domain" description="ABC transmembrane type-2" evidence="7">
    <location>
        <begin position="23"/>
        <end position="252"/>
    </location>
</feature>
<dbReference type="PANTHER" id="PTHR43229">
    <property type="entry name" value="NODULATION PROTEIN J"/>
    <property type="match status" value="1"/>
</dbReference>
<dbReference type="PANTHER" id="PTHR43229:SF2">
    <property type="entry name" value="NODULATION PROTEIN J"/>
    <property type="match status" value="1"/>
</dbReference>